<evidence type="ECO:0000313" key="2">
    <source>
        <dbReference type="Proteomes" id="UP000012065"/>
    </source>
</evidence>
<proteinExistence type="predicted"/>
<dbReference type="AlphaFoldDB" id="M5BKF2"/>
<evidence type="ECO:0000313" key="1">
    <source>
        <dbReference type="EMBL" id="CCO27214.1"/>
    </source>
</evidence>
<reference evidence="1 2" key="1">
    <citation type="journal article" date="2013" name="J. Biotechnol.">
        <title>Establishment and interpretation of the genome sequence of the phytopathogenic fungus Rhizoctonia solani AG1-IB isolate 7/3/14.</title>
        <authorList>
            <person name="Wibberg D.W."/>
            <person name="Jelonek L.J."/>
            <person name="Rupp O.R."/>
            <person name="Hennig M.H."/>
            <person name="Eikmeyer F.E."/>
            <person name="Goesmann A.G."/>
            <person name="Hartmann A.H."/>
            <person name="Borriss R.B."/>
            <person name="Grosch R.G."/>
            <person name="Puehler A.P."/>
            <person name="Schlueter A.S."/>
        </authorList>
    </citation>
    <scope>NUCLEOTIDE SEQUENCE [LARGE SCALE GENOMIC DNA]</scope>
    <source>
        <strain evidence="2">AG1-IB / isolate 7/3/14</strain>
    </source>
</reference>
<organism evidence="1 2">
    <name type="scientific">Thanatephorus cucumeris (strain AG1-IB / isolate 7/3/14)</name>
    <name type="common">Lettuce bottom rot fungus</name>
    <name type="synonym">Rhizoctonia solani</name>
    <dbReference type="NCBI Taxonomy" id="1108050"/>
    <lineage>
        <taxon>Eukaryota</taxon>
        <taxon>Fungi</taxon>
        <taxon>Dikarya</taxon>
        <taxon>Basidiomycota</taxon>
        <taxon>Agaricomycotina</taxon>
        <taxon>Agaricomycetes</taxon>
        <taxon>Cantharellales</taxon>
        <taxon>Ceratobasidiaceae</taxon>
        <taxon>Rhizoctonia</taxon>
        <taxon>Rhizoctonia solani AG-1</taxon>
    </lineage>
</organism>
<sequence length="202" mass="21953">MAWWLAFAADGMVEIVAKLPSALRPELRACIGDAELGVDRKRIIVTPFPLTEHSYKQSSDQPDTPGLSIVELLLEIHGSSEDAGADSIFAMRLKSIAFVGIAGLLSDDYRAGQSFDQTISTFIDRLPNLTYYEPPVNDEYTKSDMILVYMLAYLAKLRLHSAFSDNSQTCLNTALLVGQLASGFNAAPPFSMAAIIAVSSNT</sequence>
<protein>
    <submittedName>
        <fullName evidence="1">Uncharacterized protein</fullName>
    </submittedName>
</protein>
<gene>
    <name evidence="1" type="ORF">BN14_01249</name>
</gene>
<dbReference type="EMBL" id="CAOJ01001647">
    <property type="protein sequence ID" value="CCO27214.1"/>
    <property type="molecule type" value="Genomic_DNA"/>
</dbReference>
<name>M5BKF2_THACB</name>
<comment type="caution">
    <text evidence="1">The sequence shown here is derived from an EMBL/GenBank/DDBJ whole genome shotgun (WGS) entry which is preliminary data.</text>
</comment>
<dbReference type="Proteomes" id="UP000012065">
    <property type="component" value="Unassembled WGS sequence"/>
</dbReference>
<accession>M5BKF2</accession>
<dbReference type="HOGENOM" id="CLU_1355476_0_0_1"/>